<dbReference type="Gene3D" id="3.90.1150.10">
    <property type="entry name" value="Aspartate Aminotransferase, domain 1"/>
    <property type="match status" value="1"/>
</dbReference>
<dbReference type="PIRSF" id="PIRSF005572">
    <property type="entry name" value="NifS"/>
    <property type="match status" value="1"/>
</dbReference>
<dbReference type="FunFam" id="3.40.640.10:FF:000003">
    <property type="entry name" value="Cysteine desulfurase IscS"/>
    <property type="match status" value="1"/>
</dbReference>
<keyword evidence="4" id="KW-0808">Transferase</keyword>
<dbReference type="PANTHER" id="PTHR11601">
    <property type="entry name" value="CYSTEINE DESULFURYLASE FAMILY MEMBER"/>
    <property type="match status" value="1"/>
</dbReference>
<feature type="domain" description="Aminotransferase class V" evidence="12">
    <location>
        <begin position="6"/>
        <end position="366"/>
    </location>
</feature>
<dbReference type="PANTHER" id="PTHR11601:SF34">
    <property type="entry name" value="CYSTEINE DESULFURASE"/>
    <property type="match status" value="1"/>
</dbReference>
<evidence type="ECO:0000256" key="11">
    <source>
        <dbReference type="RuleBase" id="RU004504"/>
    </source>
</evidence>
<dbReference type="EMBL" id="CP030139">
    <property type="protein sequence ID" value="AZB72003.1"/>
    <property type="molecule type" value="Genomic_DNA"/>
</dbReference>
<keyword evidence="9" id="KW-0411">Iron-sulfur</keyword>
<dbReference type="InterPro" id="IPR015424">
    <property type="entry name" value="PyrdxlP-dep_Trfase"/>
</dbReference>
<dbReference type="Proteomes" id="UP000267249">
    <property type="component" value="Chromosome"/>
</dbReference>
<evidence type="ECO:0000313" key="13">
    <source>
        <dbReference type="EMBL" id="AZB72003.1"/>
    </source>
</evidence>
<comment type="similarity">
    <text evidence="2">Belongs to the class-V pyridoxal-phosphate-dependent aminotransferase family. NifS/IscS subfamily.</text>
</comment>
<evidence type="ECO:0000256" key="2">
    <source>
        <dbReference type="ARBA" id="ARBA00006490"/>
    </source>
</evidence>
<reference evidence="13 14" key="1">
    <citation type="journal article" date="2018" name="Sci. Rep.">
        <title>Genome Features and Biochemical Characteristics of a Robust, Fast Growing and Naturally Transformable Cyanobacterium Synechococcus elongatus PCC 11801 Isolated from India.</title>
        <authorList>
            <person name="Jaiswal D."/>
            <person name="Sengupta A."/>
            <person name="Sohoni S."/>
            <person name="Sengupta S."/>
            <person name="Phadnavis A.G."/>
            <person name="Pakrasi H.B."/>
            <person name="Wangikar P.P."/>
        </authorList>
    </citation>
    <scope>NUCLEOTIDE SEQUENCE [LARGE SCALE GENOMIC DNA]</scope>
    <source>
        <strain evidence="13 14">PCC 11801</strain>
    </source>
</reference>
<comment type="catalytic activity">
    <reaction evidence="10">
        <text>(sulfur carrier)-H + L-cysteine = (sulfur carrier)-SH + L-alanine</text>
        <dbReference type="Rhea" id="RHEA:43892"/>
        <dbReference type="Rhea" id="RHEA-COMP:14737"/>
        <dbReference type="Rhea" id="RHEA-COMP:14739"/>
        <dbReference type="ChEBI" id="CHEBI:29917"/>
        <dbReference type="ChEBI" id="CHEBI:35235"/>
        <dbReference type="ChEBI" id="CHEBI:57972"/>
        <dbReference type="ChEBI" id="CHEBI:64428"/>
        <dbReference type="EC" id="2.8.1.7"/>
    </reaction>
</comment>
<sequence>MSQNPIYLDYHATTPVDSRVVTAMQPFWSEQFGNPASRSHRYGLEAAAAVQVARETLATAIAAQPEELIFCSGATEANNLAIKGVAEAQHQKGRHLIAVATEHQAVLAPCRYLESLGFQLTVLPVDSQGLISVEQVANALRPDTILVSVMAANNEIGVLQPIAEIGALCRDRGVVFHCDAAQALGRIPLNVHDLNVDLLSLSSHKVYGPKGIGLLYRRSGLAIAPQMHGGSQEQGLRAGTLAPALIVGFAKAAELAVAEQSTESIRLQTLRDRLWQELQAIGGLHLNGDDQQRLPGNLNFSIEGIDPSRLIQRLRAAIAVSSGSACSSGNAEPSHVLTAIGRSPDLARASLRIGLGRFTTAEEIDRTLEILISAIQAERSRLTSHKKG</sequence>
<dbReference type="InterPro" id="IPR000192">
    <property type="entry name" value="Aminotrans_V_dom"/>
</dbReference>
<dbReference type="InterPro" id="IPR016454">
    <property type="entry name" value="Cysteine_dSase"/>
</dbReference>
<evidence type="ECO:0000313" key="14">
    <source>
        <dbReference type="Proteomes" id="UP000267249"/>
    </source>
</evidence>
<accession>A0AAN1QMM8</accession>
<dbReference type="GO" id="GO:0051537">
    <property type="term" value="F:2 iron, 2 sulfur cluster binding"/>
    <property type="evidence" value="ECO:0007669"/>
    <property type="project" value="UniProtKB-KW"/>
</dbReference>
<evidence type="ECO:0000256" key="1">
    <source>
        <dbReference type="ARBA" id="ARBA00001933"/>
    </source>
</evidence>
<dbReference type="NCBIfam" id="NF002806">
    <property type="entry name" value="PRK02948.1"/>
    <property type="match status" value="1"/>
</dbReference>
<proteinExistence type="inferred from homology"/>
<evidence type="ECO:0000256" key="4">
    <source>
        <dbReference type="ARBA" id="ARBA00022679"/>
    </source>
</evidence>
<organism evidence="13 14">
    <name type="scientific">Synechococcus elongatus PCC 11801</name>
    <dbReference type="NCBI Taxonomy" id="2219813"/>
    <lineage>
        <taxon>Bacteria</taxon>
        <taxon>Bacillati</taxon>
        <taxon>Cyanobacteriota</taxon>
        <taxon>Cyanophyceae</taxon>
        <taxon>Synechococcales</taxon>
        <taxon>Synechococcaceae</taxon>
        <taxon>Synechococcus</taxon>
    </lineage>
</organism>
<dbReference type="Gene3D" id="3.40.640.10">
    <property type="entry name" value="Type I PLP-dependent aspartate aminotransferase-like (Major domain)"/>
    <property type="match status" value="1"/>
</dbReference>
<dbReference type="AlphaFoldDB" id="A0AAN1QMM8"/>
<dbReference type="GO" id="GO:0031071">
    <property type="term" value="F:cysteine desulfurase activity"/>
    <property type="evidence" value="ECO:0007669"/>
    <property type="project" value="UniProtKB-EC"/>
</dbReference>
<keyword evidence="7" id="KW-0663">Pyridoxal phosphate</keyword>
<dbReference type="SUPFAM" id="SSF53383">
    <property type="entry name" value="PLP-dependent transferases"/>
    <property type="match status" value="1"/>
</dbReference>
<evidence type="ECO:0000256" key="10">
    <source>
        <dbReference type="ARBA" id="ARBA00050776"/>
    </source>
</evidence>
<keyword evidence="5" id="KW-0001">2Fe-2S</keyword>
<evidence type="ECO:0000256" key="5">
    <source>
        <dbReference type="ARBA" id="ARBA00022714"/>
    </source>
</evidence>
<gene>
    <name evidence="13" type="ORF">DOP62_04000</name>
</gene>
<evidence type="ECO:0000259" key="12">
    <source>
        <dbReference type="Pfam" id="PF00266"/>
    </source>
</evidence>
<dbReference type="EC" id="2.8.1.7" evidence="3"/>
<keyword evidence="6" id="KW-0479">Metal-binding</keyword>
<evidence type="ECO:0000256" key="8">
    <source>
        <dbReference type="ARBA" id="ARBA00023004"/>
    </source>
</evidence>
<dbReference type="Pfam" id="PF00266">
    <property type="entry name" value="Aminotran_5"/>
    <property type="match status" value="1"/>
</dbReference>
<evidence type="ECO:0000256" key="9">
    <source>
        <dbReference type="ARBA" id="ARBA00023014"/>
    </source>
</evidence>
<evidence type="ECO:0000256" key="6">
    <source>
        <dbReference type="ARBA" id="ARBA00022723"/>
    </source>
</evidence>
<dbReference type="RefSeq" id="WP_208675794.1">
    <property type="nucleotide sequence ID" value="NZ_CP030139.2"/>
</dbReference>
<dbReference type="InterPro" id="IPR015421">
    <property type="entry name" value="PyrdxlP-dep_Trfase_major"/>
</dbReference>
<name>A0AAN1QMM8_SYNEL</name>
<protein>
    <recommendedName>
        <fullName evidence="3">cysteine desulfurase</fullName>
        <ecNumber evidence="3">2.8.1.7</ecNumber>
    </recommendedName>
</protein>
<dbReference type="PROSITE" id="PS00595">
    <property type="entry name" value="AA_TRANSFER_CLASS_5"/>
    <property type="match status" value="1"/>
</dbReference>
<comment type="cofactor">
    <cofactor evidence="1 11">
        <name>pyridoxal 5'-phosphate</name>
        <dbReference type="ChEBI" id="CHEBI:597326"/>
    </cofactor>
</comment>
<dbReference type="InterPro" id="IPR015422">
    <property type="entry name" value="PyrdxlP-dep_Trfase_small"/>
</dbReference>
<evidence type="ECO:0000256" key="3">
    <source>
        <dbReference type="ARBA" id="ARBA00012239"/>
    </source>
</evidence>
<evidence type="ECO:0000256" key="7">
    <source>
        <dbReference type="ARBA" id="ARBA00022898"/>
    </source>
</evidence>
<dbReference type="GO" id="GO:0046872">
    <property type="term" value="F:metal ion binding"/>
    <property type="evidence" value="ECO:0007669"/>
    <property type="project" value="UniProtKB-KW"/>
</dbReference>
<keyword evidence="8" id="KW-0408">Iron</keyword>
<dbReference type="InterPro" id="IPR020578">
    <property type="entry name" value="Aminotrans_V_PyrdxlP_BS"/>
</dbReference>